<feature type="signal peptide" evidence="11">
    <location>
        <begin position="1"/>
        <end position="23"/>
    </location>
</feature>
<feature type="topological domain" description="Cytoplasmic" evidence="10">
    <location>
        <begin position="1"/>
        <end position="7"/>
    </location>
</feature>
<comment type="function">
    <text evidence="10">Heme chaperone required for the biogenesis of c-type cytochromes. Transiently binds heme delivered by CcmC and transfers the heme to apo-cytochromes in a process facilitated by CcmF and CcmH.</text>
</comment>
<evidence type="ECO:0000256" key="5">
    <source>
        <dbReference type="ARBA" id="ARBA00022748"/>
    </source>
</evidence>
<keyword evidence="13" id="KW-1185">Reference proteome</keyword>
<keyword evidence="6 10" id="KW-0735">Signal-anchor</keyword>
<dbReference type="PANTHER" id="PTHR34128">
    <property type="entry name" value="CYTOCHROME C-TYPE BIOGENESIS PROTEIN CCME HOMOLOG, MITOCHONDRIAL"/>
    <property type="match status" value="1"/>
</dbReference>
<dbReference type="NCBIfam" id="NF009729">
    <property type="entry name" value="PRK13254.1-3"/>
    <property type="match status" value="1"/>
</dbReference>
<keyword evidence="8 10" id="KW-0408">Iron</keyword>
<feature type="chain" id="PRO_5046466480" description="Cytochrome c-type biogenesis protein CcmE" evidence="11">
    <location>
        <begin position="24"/>
        <end position="149"/>
    </location>
</feature>
<organism evidence="12 13">
    <name type="scientific">Halorhodospira neutriphila</name>
    <dbReference type="NCBI Taxonomy" id="168379"/>
    <lineage>
        <taxon>Bacteria</taxon>
        <taxon>Pseudomonadati</taxon>
        <taxon>Pseudomonadota</taxon>
        <taxon>Gammaproteobacteria</taxon>
        <taxon>Chromatiales</taxon>
        <taxon>Ectothiorhodospiraceae</taxon>
        <taxon>Halorhodospira</taxon>
    </lineage>
</organism>
<dbReference type="NCBIfam" id="NF009727">
    <property type="entry name" value="PRK13254.1-1"/>
    <property type="match status" value="1"/>
</dbReference>
<evidence type="ECO:0000256" key="2">
    <source>
        <dbReference type="ARBA" id="ARBA00022617"/>
    </source>
</evidence>
<feature type="binding site" description="axial binding residue" evidence="10">
    <location>
        <position position="127"/>
    </location>
    <ligand>
        <name>heme</name>
        <dbReference type="ChEBI" id="CHEBI:30413"/>
    </ligand>
    <ligandPart>
        <name>Fe</name>
        <dbReference type="ChEBI" id="CHEBI:18248"/>
    </ligandPart>
</feature>
<evidence type="ECO:0000256" key="11">
    <source>
        <dbReference type="SAM" id="SignalP"/>
    </source>
</evidence>
<keyword evidence="5 10" id="KW-0201">Cytochrome c-type biogenesis</keyword>
<keyword evidence="9 10" id="KW-0472">Membrane</keyword>
<evidence type="ECO:0000256" key="3">
    <source>
        <dbReference type="ARBA" id="ARBA00022692"/>
    </source>
</evidence>
<sequence>MKQRHKRLTLVLGILAGASVATALVLNAFSENLTFFITPSEVQAKSELPDRHFRIGGIVKEGSIERQGESTQVVFKVTDLEADVPVRFDGVLPDLFQEGEGVVVEGHLGPGGVFEADNVMARHDADYMPEEAAEAIERAGGDPSQVGSY</sequence>
<evidence type="ECO:0000256" key="4">
    <source>
        <dbReference type="ARBA" id="ARBA00022723"/>
    </source>
</evidence>
<evidence type="ECO:0000256" key="10">
    <source>
        <dbReference type="HAMAP-Rule" id="MF_01959"/>
    </source>
</evidence>
<keyword evidence="11" id="KW-0732">Signal</keyword>
<keyword evidence="10" id="KW-1003">Cell membrane</keyword>
<comment type="similarity">
    <text evidence="10">Belongs to the CcmE/CycJ family.</text>
</comment>
<dbReference type="Gene3D" id="2.40.50.140">
    <property type="entry name" value="Nucleic acid-binding proteins"/>
    <property type="match status" value="1"/>
</dbReference>
<feature type="topological domain" description="Extracellular" evidence="10">
    <location>
        <begin position="29"/>
        <end position="149"/>
    </location>
</feature>
<gene>
    <name evidence="10" type="primary">ccmE</name>
    <name evidence="10" type="synonym">cycJ</name>
    <name evidence="12" type="ORF">CKO13_04345</name>
</gene>
<dbReference type="Proteomes" id="UP000738126">
    <property type="component" value="Unassembled WGS sequence"/>
</dbReference>
<evidence type="ECO:0000256" key="1">
    <source>
        <dbReference type="ARBA" id="ARBA00004370"/>
    </source>
</evidence>
<dbReference type="InterPro" id="IPR004329">
    <property type="entry name" value="CcmE"/>
</dbReference>
<evidence type="ECO:0000256" key="6">
    <source>
        <dbReference type="ARBA" id="ARBA00022968"/>
    </source>
</evidence>
<keyword evidence="7 10" id="KW-1133">Transmembrane helix</keyword>
<dbReference type="InterPro" id="IPR012340">
    <property type="entry name" value="NA-bd_OB-fold"/>
</dbReference>
<dbReference type="SUPFAM" id="SSF82093">
    <property type="entry name" value="Heme chaperone CcmE"/>
    <property type="match status" value="1"/>
</dbReference>
<dbReference type="InterPro" id="IPR036127">
    <property type="entry name" value="CcmE-like_sf"/>
</dbReference>
<keyword evidence="3 10" id="KW-0812">Transmembrane</keyword>
<comment type="caution">
    <text evidence="12">The sequence shown here is derived from an EMBL/GenBank/DDBJ whole genome shotgun (WGS) entry which is preliminary data.</text>
</comment>
<reference evidence="12 13" key="1">
    <citation type="journal article" date="2020" name="Microorganisms">
        <title>Osmotic Adaptation and Compatible Solute Biosynthesis of Phototrophic Bacteria as Revealed from Genome Analyses.</title>
        <authorList>
            <person name="Imhoff J.F."/>
            <person name="Rahn T."/>
            <person name="Kunzel S."/>
            <person name="Keller A."/>
            <person name="Neulinger S.C."/>
        </authorList>
    </citation>
    <scope>NUCLEOTIDE SEQUENCE [LARGE SCALE GENOMIC DNA]</scope>
    <source>
        <strain evidence="12 13">DSM 15116</strain>
    </source>
</reference>
<evidence type="ECO:0000256" key="9">
    <source>
        <dbReference type="ARBA" id="ARBA00023136"/>
    </source>
</evidence>
<dbReference type="EMBL" id="NRSH01000032">
    <property type="protein sequence ID" value="MBK1726267.1"/>
    <property type="molecule type" value="Genomic_DNA"/>
</dbReference>
<keyword evidence="2 10" id="KW-0349">Heme</keyword>
<dbReference type="PANTHER" id="PTHR34128:SF2">
    <property type="entry name" value="CYTOCHROME C-TYPE BIOGENESIS PROTEIN CCME HOMOLOG, MITOCHONDRIAL"/>
    <property type="match status" value="1"/>
</dbReference>
<accession>A0ABS1E563</accession>
<protein>
    <recommendedName>
        <fullName evidence="10">Cytochrome c-type biogenesis protein CcmE</fullName>
    </recommendedName>
    <alternativeName>
        <fullName evidence="10">Cytochrome c maturation protein E</fullName>
    </alternativeName>
    <alternativeName>
        <fullName evidence="10">Heme chaperone CcmE</fullName>
    </alternativeName>
</protein>
<dbReference type="RefSeq" id="WP_200257219.1">
    <property type="nucleotide sequence ID" value="NZ_NRSH01000032.1"/>
</dbReference>
<proteinExistence type="inferred from homology"/>
<keyword evidence="4 10" id="KW-0479">Metal-binding</keyword>
<dbReference type="HAMAP" id="MF_01959">
    <property type="entry name" value="CcmE"/>
    <property type="match status" value="1"/>
</dbReference>
<dbReference type="Pfam" id="PF03100">
    <property type="entry name" value="CcmE"/>
    <property type="match status" value="1"/>
</dbReference>
<name>A0ABS1E563_9GAMM</name>
<feature type="binding site" description="covalent" evidence="10">
    <location>
        <position position="123"/>
    </location>
    <ligand>
        <name>heme</name>
        <dbReference type="ChEBI" id="CHEBI:30413"/>
    </ligand>
</feature>
<comment type="subcellular location">
    <subcellularLocation>
        <location evidence="10">Cell membrane</location>
        <topology evidence="10">Single-pass type II membrane protein</topology>
    </subcellularLocation>
    <subcellularLocation>
        <location evidence="1">Membrane</location>
    </subcellularLocation>
</comment>
<evidence type="ECO:0000256" key="7">
    <source>
        <dbReference type="ARBA" id="ARBA00022989"/>
    </source>
</evidence>
<evidence type="ECO:0000256" key="8">
    <source>
        <dbReference type="ARBA" id="ARBA00023004"/>
    </source>
</evidence>
<dbReference type="NCBIfam" id="NF009731">
    <property type="entry name" value="PRK13254.1-5"/>
    <property type="match status" value="1"/>
</dbReference>
<evidence type="ECO:0000313" key="12">
    <source>
        <dbReference type="EMBL" id="MBK1726267.1"/>
    </source>
</evidence>
<evidence type="ECO:0000313" key="13">
    <source>
        <dbReference type="Proteomes" id="UP000738126"/>
    </source>
</evidence>